<reference evidence="2" key="2">
    <citation type="submission" date="2015-01" db="EMBL/GenBank/DDBJ databases">
        <title>Evolutionary Origins and Diversification of the Mycorrhizal Mutualists.</title>
        <authorList>
            <consortium name="DOE Joint Genome Institute"/>
            <consortium name="Mycorrhizal Genomics Consortium"/>
            <person name="Kohler A."/>
            <person name="Kuo A."/>
            <person name="Nagy L.G."/>
            <person name="Floudas D."/>
            <person name="Copeland A."/>
            <person name="Barry K.W."/>
            <person name="Cichocki N."/>
            <person name="Veneault-Fourrey C."/>
            <person name="LaButti K."/>
            <person name="Lindquist E.A."/>
            <person name="Lipzen A."/>
            <person name="Lundell T."/>
            <person name="Morin E."/>
            <person name="Murat C."/>
            <person name="Riley R."/>
            <person name="Ohm R."/>
            <person name="Sun H."/>
            <person name="Tunlid A."/>
            <person name="Henrissat B."/>
            <person name="Grigoriev I.V."/>
            <person name="Hibbett D.S."/>
            <person name="Martin F."/>
        </authorList>
    </citation>
    <scope>NUCLEOTIDE SEQUENCE [LARGE SCALE GENOMIC DNA]</scope>
    <source>
        <strain evidence="2">F 1598</strain>
    </source>
</reference>
<keyword evidence="2" id="KW-1185">Reference proteome</keyword>
<sequence>MLVHSRIPPIQTVREGCPIDADAARDSGLPQMYEVFNHLLRLNRRSIVYLADMTIEGRLEAFKVESHQCLPGPGLDCAKRSGAVCINLGEMVFIRDIHRTGDLKDDQTHSWTVPKSCQTDETRQKVQDVTRKIIGDRAKCTLEKAKVGENGTYIGGPEFERHERAVVLPQS</sequence>
<reference evidence="1 2" key="1">
    <citation type="submission" date="2014-04" db="EMBL/GenBank/DDBJ databases">
        <authorList>
            <consortium name="DOE Joint Genome Institute"/>
            <person name="Kuo A."/>
            <person name="Tarkka M."/>
            <person name="Buscot F."/>
            <person name="Kohler A."/>
            <person name="Nagy L.G."/>
            <person name="Floudas D."/>
            <person name="Copeland A."/>
            <person name="Barry K.W."/>
            <person name="Cichocki N."/>
            <person name="Veneault-Fourrey C."/>
            <person name="LaButti K."/>
            <person name="Lindquist E.A."/>
            <person name="Lipzen A."/>
            <person name="Lundell T."/>
            <person name="Morin E."/>
            <person name="Murat C."/>
            <person name="Sun H."/>
            <person name="Tunlid A."/>
            <person name="Henrissat B."/>
            <person name="Grigoriev I.V."/>
            <person name="Hibbett D.S."/>
            <person name="Martin F."/>
            <person name="Nordberg H.P."/>
            <person name="Cantor M.N."/>
            <person name="Hua S.X."/>
        </authorList>
    </citation>
    <scope>NUCLEOTIDE SEQUENCE [LARGE SCALE GENOMIC DNA]</scope>
    <source>
        <strain evidence="1 2">F 1598</strain>
    </source>
</reference>
<dbReference type="HOGENOM" id="CLU_1563451_0_0_1"/>
<dbReference type="AlphaFoldDB" id="A0A0C3FT55"/>
<dbReference type="Proteomes" id="UP000054166">
    <property type="component" value="Unassembled WGS sequence"/>
</dbReference>
<evidence type="ECO:0000313" key="1">
    <source>
        <dbReference type="EMBL" id="KIM82909.1"/>
    </source>
</evidence>
<gene>
    <name evidence="1" type="ORF">PILCRDRAFT_7366</name>
</gene>
<evidence type="ECO:0000313" key="2">
    <source>
        <dbReference type="Proteomes" id="UP000054166"/>
    </source>
</evidence>
<protein>
    <submittedName>
        <fullName evidence="1">Uncharacterized protein</fullName>
    </submittedName>
</protein>
<proteinExistence type="predicted"/>
<name>A0A0C3FT55_PILCF</name>
<dbReference type="InParanoid" id="A0A0C3FT55"/>
<dbReference type="EMBL" id="KN832992">
    <property type="protein sequence ID" value="KIM82909.1"/>
    <property type="molecule type" value="Genomic_DNA"/>
</dbReference>
<organism evidence="1 2">
    <name type="scientific">Piloderma croceum (strain F 1598)</name>
    <dbReference type="NCBI Taxonomy" id="765440"/>
    <lineage>
        <taxon>Eukaryota</taxon>
        <taxon>Fungi</taxon>
        <taxon>Dikarya</taxon>
        <taxon>Basidiomycota</taxon>
        <taxon>Agaricomycotina</taxon>
        <taxon>Agaricomycetes</taxon>
        <taxon>Agaricomycetidae</taxon>
        <taxon>Atheliales</taxon>
        <taxon>Atheliaceae</taxon>
        <taxon>Piloderma</taxon>
    </lineage>
</organism>
<accession>A0A0C3FT55</accession>